<evidence type="ECO:0000313" key="2">
    <source>
        <dbReference type="Proteomes" id="UP000201625"/>
    </source>
</evidence>
<name>A0A140G6W2_9CAUD</name>
<evidence type="ECO:0000313" key="1">
    <source>
        <dbReference type="EMBL" id="AMM44397.1"/>
    </source>
</evidence>
<dbReference type="Proteomes" id="UP000201625">
    <property type="component" value="Segment"/>
</dbReference>
<dbReference type="KEGG" id="vg:29126986"/>
<organism evidence="1 2">
    <name type="scientific">Arthrobacter phage Mudcat</name>
    <dbReference type="NCBI Taxonomy" id="1796997"/>
    <lineage>
        <taxon>Viruses</taxon>
        <taxon>Duplodnaviria</taxon>
        <taxon>Heunggongvirae</taxon>
        <taxon>Uroviricota</taxon>
        <taxon>Caudoviricetes</taxon>
        <taxon>Mudcatvirus</taxon>
        <taxon>Mudcatvirus mudcat</taxon>
    </lineage>
</organism>
<dbReference type="EMBL" id="KU647628">
    <property type="protein sequence ID" value="AMM44397.1"/>
    <property type="molecule type" value="Genomic_DNA"/>
</dbReference>
<dbReference type="GeneID" id="29126986"/>
<keyword evidence="2" id="KW-1185">Reference proteome</keyword>
<proteinExistence type="predicted"/>
<accession>A0A140G6W2</accession>
<reference evidence="1" key="1">
    <citation type="submission" date="2018-02" db="EMBL/GenBank/DDBJ databases">
        <authorList>
            <person name="Staples A.K."/>
            <person name="Oates E.A."/>
            <person name="Brown C.B."/>
            <person name="McDaniel C.M."/>
            <person name="Wathen K.E."/>
            <person name="Thompson A.R."/>
            <person name="Goedde M.A."/>
            <person name="Gaffney B."/>
            <person name="Rinehart C.A."/>
            <person name="King R.A."/>
            <person name="Bowman C.A."/>
            <person name="Russell D.A."/>
            <person name="Pope W.H."/>
            <person name="Jacobs-Sera D."/>
            <person name="Hendrix R.W."/>
            <person name="Hatfull G.F."/>
        </authorList>
    </citation>
    <scope>NUCLEOTIDE SEQUENCE</scope>
</reference>
<gene>
    <name evidence="1" type="primary">29</name>
    <name evidence="1" type="ORF">MUDCAT_29</name>
</gene>
<dbReference type="RefSeq" id="YP_009300718.1">
    <property type="nucleotide sequence ID" value="NC_031224.2"/>
</dbReference>
<sequence length="77" mass="8775">MNNVAVVTISVAATLAAVGIRKQIKDYLRYKKIKKLTDDMMEVLGNESWTEHWDVETKIDFVMEGLSNLLDTAMDKK</sequence>
<protein>
    <submittedName>
        <fullName evidence="1">Uncharacterized protein</fullName>
    </submittedName>
</protein>